<sequence>MTTVATTDNNGAAADGLWVAVSELARQKSIDKAAMSRRIARFEAEGLLSTRPGPRGAKLINVAAYERVAGEHLDATKELAAHTAAANRGEAASSDPVLSREQARRVAYQADIARLDLGERTRRLVPVDRVEEEAARLVEPIVKALDRLPSHAEAIVSAHNESGQQGVRTYLKGLVATLRNDAARALAELAAALSAEPRRPIEDFDPNPNPDPDPDLAPTDEPS</sequence>
<evidence type="ECO:0000313" key="3">
    <source>
        <dbReference type="Proteomes" id="UP000269692"/>
    </source>
</evidence>
<dbReference type="SUPFAM" id="SSF46785">
    <property type="entry name" value="Winged helix' DNA-binding domain"/>
    <property type="match status" value="1"/>
</dbReference>
<dbReference type="Gene3D" id="1.10.10.10">
    <property type="entry name" value="Winged helix-like DNA-binding domain superfamily/Winged helix DNA-binding domain"/>
    <property type="match status" value="1"/>
</dbReference>
<proteinExistence type="predicted"/>
<comment type="caution">
    <text evidence="2">The sequence shown here is derived from an EMBL/GenBank/DDBJ whole genome shotgun (WGS) entry which is preliminary data.</text>
</comment>
<dbReference type="AlphaFoldDB" id="A0A3L7AJY2"/>
<dbReference type="Proteomes" id="UP000269692">
    <property type="component" value="Unassembled WGS sequence"/>
</dbReference>
<organism evidence="2 3">
    <name type="scientific">Xanthobacter tagetidis</name>
    <dbReference type="NCBI Taxonomy" id="60216"/>
    <lineage>
        <taxon>Bacteria</taxon>
        <taxon>Pseudomonadati</taxon>
        <taxon>Pseudomonadota</taxon>
        <taxon>Alphaproteobacteria</taxon>
        <taxon>Hyphomicrobiales</taxon>
        <taxon>Xanthobacteraceae</taxon>
        <taxon>Xanthobacter</taxon>
    </lineage>
</organism>
<reference evidence="2 3" key="1">
    <citation type="submission" date="2018-10" db="EMBL/GenBank/DDBJ databases">
        <title>Xanthobacter tagetidis genome sequencing and assembly.</title>
        <authorList>
            <person name="Maclea K.S."/>
            <person name="Goen A.E."/>
            <person name="Fatima S.A."/>
        </authorList>
    </citation>
    <scope>NUCLEOTIDE SEQUENCE [LARGE SCALE GENOMIC DNA]</scope>
    <source>
        <strain evidence="2 3">ATCC 700314</strain>
    </source>
</reference>
<name>A0A3L7AJY2_9HYPH</name>
<protein>
    <submittedName>
        <fullName evidence="2">DUF1441 family protein</fullName>
    </submittedName>
</protein>
<evidence type="ECO:0000256" key="1">
    <source>
        <dbReference type="SAM" id="MobiDB-lite"/>
    </source>
</evidence>
<dbReference type="EMBL" id="RCTF01000003">
    <property type="protein sequence ID" value="RLP80567.1"/>
    <property type="molecule type" value="Genomic_DNA"/>
</dbReference>
<feature type="region of interest" description="Disordered" evidence="1">
    <location>
        <begin position="195"/>
        <end position="223"/>
    </location>
</feature>
<dbReference type="InterPro" id="IPR036390">
    <property type="entry name" value="WH_DNA-bd_sf"/>
</dbReference>
<accession>A0A3L7AJY2</accession>
<evidence type="ECO:0000313" key="2">
    <source>
        <dbReference type="EMBL" id="RLP80567.1"/>
    </source>
</evidence>
<gene>
    <name evidence="2" type="ORF">D9R14_05840</name>
</gene>
<dbReference type="InterPro" id="IPR036388">
    <property type="entry name" value="WH-like_DNA-bd_sf"/>
</dbReference>
<keyword evidence="3" id="KW-1185">Reference proteome</keyword>